<gene>
    <name evidence="2" type="ORF">SSA02_10190</name>
</gene>
<dbReference type="Proteomes" id="UP000321405">
    <property type="component" value="Unassembled WGS sequence"/>
</dbReference>
<keyword evidence="1" id="KW-0472">Membrane</keyword>
<name>A0A511BND8_9PROT</name>
<protein>
    <submittedName>
        <fullName evidence="2">Uncharacterized protein</fullName>
    </submittedName>
</protein>
<organism evidence="2 3">
    <name type="scientific">Swaminathania salitolerans</name>
    <dbReference type="NCBI Taxonomy" id="182838"/>
    <lineage>
        <taxon>Bacteria</taxon>
        <taxon>Pseudomonadati</taxon>
        <taxon>Pseudomonadota</taxon>
        <taxon>Alphaproteobacteria</taxon>
        <taxon>Acetobacterales</taxon>
        <taxon>Acetobacteraceae</taxon>
        <taxon>Swaminathania</taxon>
    </lineage>
</organism>
<comment type="caution">
    <text evidence="2">The sequence shown here is derived from an EMBL/GenBank/DDBJ whole genome shotgun (WGS) entry which is preliminary data.</text>
</comment>
<evidence type="ECO:0000256" key="1">
    <source>
        <dbReference type="SAM" id="Phobius"/>
    </source>
</evidence>
<dbReference type="AlphaFoldDB" id="A0A511BND8"/>
<dbReference type="OrthoDB" id="7221887at2"/>
<keyword evidence="3" id="KW-1185">Reference proteome</keyword>
<sequence length="79" mass="8630">MNSDLQQLYESVLPFLPAQTASDLTLIGAFLVALCAVVARYWPRPAPGSKWLLLYGLVNSIAMNSKHAVNADDTKNPKN</sequence>
<dbReference type="EMBL" id="BJVC01000002">
    <property type="protein sequence ID" value="GEL01856.1"/>
    <property type="molecule type" value="Genomic_DNA"/>
</dbReference>
<dbReference type="RefSeq" id="WP_147092846.1">
    <property type="nucleotide sequence ID" value="NZ_BJVC01000002.1"/>
</dbReference>
<evidence type="ECO:0000313" key="2">
    <source>
        <dbReference type="EMBL" id="GEL01856.1"/>
    </source>
</evidence>
<keyword evidence="1" id="KW-1133">Transmembrane helix</keyword>
<proteinExistence type="predicted"/>
<feature type="transmembrane region" description="Helical" evidence="1">
    <location>
        <begin position="24"/>
        <end position="42"/>
    </location>
</feature>
<evidence type="ECO:0000313" key="3">
    <source>
        <dbReference type="Proteomes" id="UP000321405"/>
    </source>
</evidence>
<keyword evidence="1" id="KW-0812">Transmembrane</keyword>
<reference evidence="2 3" key="1">
    <citation type="submission" date="2019-07" db="EMBL/GenBank/DDBJ databases">
        <title>Whole genome shotgun sequence of Swaminathania salitolerans NBRC 104436.</title>
        <authorList>
            <person name="Hosoyama A."/>
            <person name="Uohara A."/>
            <person name="Ohji S."/>
            <person name="Ichikawa N."/>
        </authorList>
    </citation>
    <scope>NUCLEOTIDE SEQUENCE [LARGE SCALE GENOMIC DNA]</scope>
    <source>
        <strain evidence="2 3">NBRC 104436</strain>
    </source>
</reference>
<accession>A0A511BND8</accession>